<evidence type="ECO:0000256" key="1">
    <source>
        <dbReference type="SAM" id="MobiDB-lite"/>
    </source>
</evidence>
<gene>
    <name evidence="2" type="ORF">F8M41_011009</name>
</gene>
<dbReference type="OrthoDB" id="361020at2759"/>
<dbReference type="AlphaFoldDB" id="A0A8H3X1N6"/>
<keyword evidence="3" id="KW-1185">Reference proteome</keyword>
<accession>A0A8H3X1N6</accession>
<dbReference type="EMBL" id="WTPW01002270">
    <property type="protein sequence ID" value="KAF0388476.1"/>
    <property type="molecule type" value="Genomic_DNA"/>
</dbReference>
<evidence type="ECO:0000313" key="3">
    <source>
        <dbReference type="Proteomes" id="UP000439903"/>
    </source>
</evidence>
<organism evidence="2 3">
    <name type="scientific">Gigaspora margarita</name>
    <dbReference type="NCBI Taxonomy" id="4874"/>
    <lineage>
        <taxon>Eukaryota</taxon>
        <taxon>Fungi</taxon>
        <taxon>Fungi incertae sedis</taxon>
        <taxon>Mucoromycota</taxon>
        <taxon>Glomeromycotina</taxon>
        <taxon>Glomeromycetes</taxon>
        <taxon>Diversisporales</taxon>
        <taxon>Gigasporaceae</taxon>
        <taxon>Gigaspora</taxon>
    </lineage>
</organism>
<reference evidence="2 3" key="1">
    <citation type="journal article" date="2019" name="Environ. Microbiol.">
        <title>At the nexus of three kingdoms: the genome of the mycorrhizal fungus Gigaspora margarita provides insights into plant, endobacterial and fungal interactions.</title>
        <authorList>
            <person name="Venice F."/>
            <person name="Ghignone S."/>
            <person name="Salvioli di Fossalunga A."/>
            <person name="Amselem J."/>
            <person name="Novero M."/>
            <person name="Xianan X."/>
            <person name="Sedzielewska Toro K."/>
            <person name="Morin E."/>
            <person name="Lipzen A."/>
            <person name="Grigoriev I.V."/>
            <person name="Henrissat B."/>
            <person name="Martin F.M."/>
            <person name="Bonfante P."/>
        </authorList>
    </citation>
    <scope>NUCLEOTIDE SEQUENCE [LARGE SCALE GENOMIC DNA]</scope>
    <source>
        <strain evidence="2 3">BEG34</strain>
    </source>
</reference>
<comment type="caution">
    <text evidence="2">The sequence shown here is derived from an EMBL/GenBank/DDBJ whole genome shotgun (WGS) entry which is preliminary data.</text>
</comment>
<feature type="region of interest" description="Disordered" evidence="1">
    <location>
        <begin position="120"/>
        <end position="143"/>
    </location>
</feature>
<evidence type="ECO:0000313" key="2">
    <source>
        <dbReference type="EMBL" id="KAF0388476.1"/>
    </source>
</evidence>
<protein>
    <submittedName>
        <fullName evidence="2">DNA repair protein</fullName>
    </submittedName>
</protein>
<name>A0A8H3X1N6_GIGMA</name>
<sequence length="162" mass="18876">MGVKKSGLRVVNNEMVDLLTKRIPSYLITEILVNHAEAFSDSSEFYWVFTITNNFTVFQLRKVFLWSRFHMTIREYLEEQKLLGNYNSEPNAIIYEQQSLWIFMDIGNTIFSKTQKNIVESNDDDGNDDGDKKKGKKPDKLGYPPGIVPILEELLKWSCWAK</sequence>
<dbReference type="Proteomes" id="UP000439903">
    <property type="component" value="Unassembled WGS sequence"/>
</dbReference>
<proteinExistence type="predicted"/>